<protein>
    <recommendedName>
        <fullName evidence="1">aspartate kinase</fullName>
        <ecNumber evidence="1">2.7.2.4</ecNumber>
    </recommendedName>
</protein>
<name>A0A813KHH0_POLGL</name>
<accession>A0A813KHH0</accession>
<evidence type="ECO:0000256" key="2">
    <source>
        <dbReference type="ARBA" id="ARBA00022741"/>
    </source>
</evidence>
<feature type="compositionally biased region" description="Polar residues" evidence="7">
    <location>
        <begin position="439"/>
        <end position="448"/>
    </location>
</feature>
<dbReference type="EMBL" id="CAJNNW010031364">
    <property type="protein sequence ID" value="CAE8707290.1"/>
    <property type="molecule type" value="Genomic_DNA"/>
</dbReference>
<keyword evidence="3" id="KW-0808">Transferase</keyword>
<evidence type="ECO:0000313" key="12">
    <source>
        <dbReference type="Proteomes" id="UP000626109"/>
    </source>
</evidence>
<keyword evidence="6" id="KW-0560">Oxidoreductase</keyword>
<evidence type="ECO:0000313" key="11">
    <source>
        <dbReference type="EMBL" id="CAE8707290.1"/>
    </source>
</evidence>
<keyword evidence="3" id="KW-0418">Kinase</keyword>
<dbReference type="Gene3D" id="3.30.360.10">
    <property type="entry name" value="Dihydrodipicolinate Reductase, domain 2"/>
    <property type="match status" value="1"/>
</dbReference>
<evidence type="ECO:0000256" key="6">
    <source>
        <dbReference type="ARBA" id="ARBA00023002"/>
    </source>
</evidence>
<dbReference type="Proteomes" id="UP000626109">
    <property type="component" value="Unassembled WGS sequence"/>
</dbReference>
<dbReference type="GO" id="GO:0009067">
    <property type="term" value="P:aspartate family amino acid biosynthetic process"/>
    <property type="evidence" value="ECO:0007669"/>
    <property type="project" value="InterPro"/>
</dbReference>
<comment type="caution">
    <text evidence="11">The sequence shown here is derived from an EMBL/GenBank/DDBJ whole genome shotgun (WGS) entry which is preliminary data.</text>
</comment>
<dbReference type="EC" id="2.7.2.4" evidence="1"/>
<dbReference type="InterPro" id="IPR001342">
    <property type="entry name" value="HDH_cat"/>
</dbReference>
<evidence type="ECO:0000256" key="4">
    <source>
        <dbReference type="ARBA" id="ARBA00022840"/>
    </source>
</evidence>
<keyword evidence="4" id="KW-0067">ATP-binding</keyword>
<gene>
    <name evidence="11" type="ORF">PGLA2088_LOCUS34462</name>
</gene>
<dbReference type="GO" id="GO:0004412">
    <property type="term" value="F:homoserine dehydrogenase activity"/>
    <property type="evidence" value="ECO:0007669"/>
    <property type="project" value="InterPro"/>
</dbReference>
<dbReference type="Gene3D" id="3.40.1160.10">
    <property type="entry name" value="Acetylglutamate kinase-like"/>
    <property type="match status" value="1"/>
</dbReference>
<evidence type="ECO:0000256" key="7">
    <source>
        <dbReference type="SAM" id="MobiDB-lite"/>
    </source>
</evidence>
<sequence length="1097" mass="116195">MSSTAALRKASATCNGEQTATQNLLDYEPGVLEHGESDVDLAKNRTNLSGRNIWVLKYGGSSVGQRLPRVCESIFEHVIAASAPGRVSSSGLRVCVVVSAMGKTTDMLLDAAQAALDGKPEVLQACVARIRELCVNNAKATLDHFEIPEAEGALALQEVTSKVGALLGGLDNYLQGVSLLKDLSPRTLDAILSNGERICASVLAAVLSAVVRHFGDVSGSGNSPSSPSPPGALAAKAVKAMRPGLLSPLCVEATAFMCTDDSFGQAHVDFNATRSQLLELANSWPSGTLPVFTGFIGRSKSGATTTLGRNGSDYSAALIAAALRAEQLIINTDVPGVFTADPRLVPDAFPVPKMSYTEAIELSIYGSKIFHPKTMLPLMKHGVPMVIRNTTDAPGAPSTVIKDNLSPLRRNNASAASMAESGSSDEGDSDDGLKPLRSSPPSKLWTQALRSPSMLGVSRLVDSSPELSPRECHRAHVDAKAADAEVGAVCVASLEDLSFITLRAEIGDDGSTEGPEVAVRAMRALAQGKVRCIWSDQRSGNDASILVRRGDRVEAASLLRKEFSDLRLMELSATEPVTLLSLVPKQGASRVAAAARFFAPLSKANVKIHRVVCGASTSSISCVIDAEETGLAVRTIHEAFNFSRIAVSLVILGNNRTARGLLEKLQQMRNEGSNSRQFMDFRVCAVVTHNGPLVLGKLAPVPSDDKPSVALDANGLDLAEVLAALNEEDDHNSAAAMQEVQNWRETYDLIETAVLPGLRRMTRPVLVDCNACASRRGSGIQASGSKALASCYLHCLKHGIRLAVSNSATLNVFAGALRHFSHGQAQSSPSASTPLPVDLLQQRRGLLRYDSATAAGLPLLQAIRDQLYSGKRVSVVQGTFSATLGLILDRVSRGGLTLREATEEAYKLGITEPLITSDLAGLDTVEKLRVVAFSMGIDLPEDCVELQPLVPMSALEGAMTVAAVFEALDVFDKAEKFSQRAAAAFQAGRRWRFIATLELHAGPDRKGIGVGDGHHGRATARAKVRVEEVGEDHFAFPNRGQEIACALWEDFPFNEGDGIVARTSWGGAAPLVLRGPGAGKAAGEGALSDVVRLVDFL</sequence>
<evidence type="ECO:0000259" key="10">
    <source>
        <dbReference type="Pfam" id="PF22468"/>
    </source>
</evidence>
<dbReference type="Pfam" id="PF00742">
    <property type="entry name" value="Homoserine_dh"/>
    <property type="match status" value="1"/>
</dbReference>
<feature type="domain" description="Aspartokinase ACT" evidence="10">
    <location>
        <begin position="586"/>
        <end position="640"/>
    </location>
</feature>
<keyword evidence="5" id="KW-0521">NADP</keyword>
<dbReference type="SUPFAM" id="SSF55347">
    <property type="entry name" value="Glyceraldehyde-3-phosphate dehydrogenase-like, C-terminal domain"/>
    <property type="match status" value="1"/>
</dbReference>
<dbReference type="SUPFAM" id="SSF55021">
    <property type="entry name" value="ACT-like"/>
    <property type="match status" value="1"/>
</dbReference>
<evidence type="ECO:0000256" key="5">
    <source>
        <dbReference type="ARBA" id="ARBA00022857"/>
    </source>
</evidence>
<dbReference type="SUPFAM" id="SSF53633">
    <property type="entry name" value="Carbamate kinase-like"/>
    <property type="match status" value="1"/>
</dbReference>
<dbReference type="GO" id="GO:0005524">
    <property type="term" value="F:ATP binding"/>
    <property type="evidence" value="ECO:0007669"/>
    <property type="project" value="UniProtKB-KW"/>
</dbReference>
<feature type="domain" description="Homoserine dehydrogenase catalytic" evidence="9">
    <location>
        <begin position="858"/>
        <end position="1049"/>
    </location>
</feature>
<dbReference type="GO" id="GO:0004072">
    <property type="term" value="F:aspartate kinase activity"/>
    <property type="evidence" value="ECO:0007669"/>
    <property type="project" value="UniProtKB-EC"/>
</dbReference>
<proteinExistence type="predicted"/>
<evidence type="ECO:0000256" key="3">
    <source>
        <dbReference type="ARBA" id="ARBA00022777"/>
    </source>
</evidence>
<feature type="domain" description="Aspartate/glutamate/uridylate kinase" evidence="8">
    <location>
        <begin position="53"/>
        <end position="389"/>
    </location>
</feature>
<dbReference type="InterPro" id="IPR011147">
    <property type="entry name" value="Bifunc_Aspkin/hSer_DH"/>
</dbReference>
<keyword evidence="2" id="KW-0547">Nucleotide-binding</keyword>
<dbReference type="InterPro" id="IPR036393">
    <property type="entry name" value="AceGlu_kinase-like_sf"/>
</dbReference>
<feature type="compositionally biased region" description="Low complexity" evidence="7">
    <location>
        <begin position="413"/>
        <end position="422"/>
    </location>
</feature>
<dbReference type="Pfam" id="PF00696">
    <property type="entry name" value="AA_kinase"/>
    <property type="match status" value="1"/>
</dbReference>
<evidence type="ECO:0000256" key="1">
    <source>
        <dbReference type="ARBA" id="ARBA00013059"/>
    </source>
</evidence>
<dbReference type="InterPro" id="IPR054352">
    <property type="entry name" value="ACT_Aspartokinase"/>
</dbReference>
<dbReference type="InterPro" id="IPR045865">
    <property type="entry name" value="ACT-like_dom_sf"/>
</dbReference>
<dbReference type="Pfam" id="PF22468">
    <property type="entry name" value="ACT_9"/>
    <property type="match status" value="1"/>
</dbReference>
<feature type="region of interest" description="Disordered" evidence="7">
    <location>
        <begin position="390"/>
        <end position="448"/>
    </location>
</feature>
<dbReference type="Gene3D" id="3.40.50.720">
    <property type="entry name" value="NAD(P)-binding Rossmann-like Domain"/>
    <property type="match status" value="1"/>
</dbReference>
<dbReference type="InterPro" id="IPR001048">
    <property type="entry name" value="Asp/Glu/Uridylate_kinase"/>
</dbReference>
<evidence type="ECO:0000259" key="9">
    <source>
        <dbReference type="Pfam" id="PF00742"/>
    </source>
</evidence>
<organism evidence="11 12">
    <name type="scientific">Polarella glacialis</name>
    <name type="common">Dinoflagellate</name>
    <dbReference type="NCBI Taxonomy" id="89957"/>
    <lineage>
        <taxon>Eukaryota</taxon>
        <taxon>Sar</taxon>
        <taxon>Alveolata</taxon>
        <taxon>Dinophyceae</taxon>
        <taxon>Suessiales</taxon>
        <taxon>Suessiaceae</taxon>
        <taxon>Polarella</taxon>
    </lineage>
</organism>
<evidence type="ECO:0000259" key="8">
    <source>
        <dbReference type="Pfam" id="PF00696"/>
    </source>
</evidence>
<dbReference type="Gene3D" id="3.30.2130.10">
    <property type="entry name" value="VC0802-like"/>
    <property type="match status" value="1"/>
</dbReference>
<dbReference type="PANTHER" id="PTHR43070">
    <property type="match status" value="1"/>
</dbReference>
<reference evidence="11" key="1">
    <citation type="submission" date="2021-02" db="EMBL/GenBank/DDBJ databases">
        <authorList>
            <person name="Dougan E. K."/>
            <person name="Rhodes N."/>
            <person name="Thang M."/>
            <person name="Chan C."/>
        </authorList>
    </citation>
    <scope>NUCLEOTIDE SEQUENCE</scope>
</reference>
<dbReference type="PANTHER" id="PTHR43070:SF3">
    <property type="entry name" value="HOMOSERINE DEHYDROGENASE"/>
    <property type="match status" value="1"/>
</dbReference>
<dbReference type="AlphaFoldDB" id="A0A813KHH0"/>